<proteinExistence type="predicted"/>
<dbReference type="InterPro" id="IPR002871">
    <property type="entry name" value="NIF_FeS_clus_asmbl_NifU_N"/>
</dbReference>
<dbReference type="GO" id="GO:0030151">
    <property type="term" value="F:molybdenum ion binding"/>
    <property type="evidence" value="ECO:0007669"/>
    <property type="project" value="InterPro"/>
</dbReference>
<evidence type="ECO:0000313" key="3">
    <source>
        <dbReference type="Proteomes" id="UP000035068"/>
    </source>
</evidence>
<reference evidence="2 3" key="1">
    <citation type="submission" date="2014-12" db="EMBL/GenBank/DDBJ databases">
        <title>Genomes of Geoalkalibacter ferrihydriticus and Geoalkalibacter subterraneus, two haloalkaliphilic metal-reducing members of the Geobacteraceae.</title>
        <authorList>
            <person name="Badalamenti J.P."/>
            <person name="Torres C.I."/>
            <person name="Krajmalnik-Brown R."/>
            <person name="Bond D.R."/>
        </authorList>
    </citation>
    <scope>NUCLEOTIDE SEQUENCE [LARGE SCALE GENOMIC DNA]</scope>
    <source>
        <strain evidence="2 3">DSM 17813</strain>
    </source>
</reference>
<dbReference type="GO" id="GO:0009399">
    <property type="term" value="P:nitrogen fixation"/>
    <property type="evidence" value="ECO:0007669"/>
    <property type="project" value="InterPro"/>
</dbReference>
<protein>
    <recommendedName>
        <fullName evidence="1">NIF system FeS cluster assembly NifU N-terminal domain-containing protein</fullName>
    </recommendedName>
</protein>
<dbReference type="InterPro" id="IPR006975">
    <property type="entry name" value="NifQ"/>
</dbReference>
<accession>A0A0C2EFD8</accession>
<gene>
    <name evidence="2" type="ORF">GFER_00795</name>
</gene>
<dbReference type="EMBL" id="JWJD01000001">
    <property type="protein sequence ID" value="KIH77328.1"/>
    <property type="molecule type" value="Genomic_DNA"/>
</dbReference>
<dbReference type="Proteomes" id="UP000035068">
    <property type="component" value="Unassembled WGS sequence"/>
</dbReference>
<dbReference type="SUPFAM" id="SSF82649">
    <property type="entry name" value="SufE/NifU"/>
    <property type="match status" value="1"/>
</dbReference>
<keyword evidence="3" id="KW-1185">Reference proteome</keyword>
<organism evidence="2 3">
    <name type="scientific">Geoalkalibacter ferrihydriticus DSM 17813</name>
    <dbReference type="NCBI Taxonomy" id="1121915"/>
    <lineage>
        <taxon>Bacteria</taxon>
        <taxon>Pseudomonadati</taxon>
        <taxon>Thermodesulfobacteriota</taxon>
        <taxon>Desulfuromonadia</taxon>
        <taxon>Desulfuromonadales</taxon>
        <taxon>Geoalkalibacteraceae</taxon>
        <taxon>Geoalkalibacter</taxon>
    </lineage>
</organism>
<dbReference type="GO" id="GO:0005506">
    <property type="term" value="F:iron ion binding"/>
    <property type="evidence" value="ECO:0007669"/>
    <property type="project" value="InterPro"/>
</dbReference>
<dbReference type="GO" id="GO:0051536">
    <property type="term" value="F:iron-sulfur cluster binding"/>
    <property type="evidence" value="ECO:0007669"/>
    <property type="project" value="InterPro"/>
</dbReference>
<feature type="domain" description="NIF system FeS cluster assembly NifU N-terminal" evidence="1">
    <location>
        <begin position="4"/>
        <end position="121"/>
    </location>
</feature>
<dbReference type="Gene3D" id="3.90.1010.10">
    <property type="match status" value="1"/>
</dbReference>
<dbReference type="Pfam" id="PF04891">
    <property type="entry name" value="NifQ"/>
    <property type="match status" value="1"/>
</dbReference>
<sequence>MSGYTETIRRWAADNRRAGTLPDADGIGEVGLGEDEAGKRLAARFFLRIREDRIEELRYQVFGCGFSMAACAAAAELALHRTPNEASRLSRIEVEKLLGGLPQERGYCSELAVEALHAAVDAARVDSRRIEKILPPQEAHGPRVTAADPLYRTLMDSPCPAHVDAHDRHLFTCLLCVATEESQQPATALGLSNEDFEDILNTLFPDIPPGLLGDYVTAAPHLAPEQSDDILALLMAHIPNNSSGTQYKMARWLVRILTARAARPGHLWVAMGLFERPQLSAAIARHLPSLAAANHQGMRWKRYLYKQVCEQQGGRLCKAPACGLCSDYAMCFPHPSSG</sequence>
<evidence type="ECO:0000313" key="2">
    <source>
        <dbReference type="EMBL" id="KIH77328.1"/>
    </source>
</evidence>
<evidence type="ECO:0000259" key="1">
    <source>
        <dbReference type="Pfam" id="PF01592"/>
    </source>
</evidence>
<name>A0A0C2EFD8_9BACT</name>
<comment type="caution">
    <text evidence="2">The sequence shown here is derived from an EMBL/GenBank/DDBJ whole genome shotgun (WGS) entry which is preliminary data.</text>
</comment>
<dbReference type="AlphaFoldDB" id="A0A0C2EFD8"/>
<dbReference type="RefSeq" id="WP_040095206.1">
    <property type="nucleotide sequence ID" value="NZ_JWJD01000001.1"/>
</dbReference>
<dbReference type="GO" id="GO:0016226">
    <property type="term" value="P:iron-sulfur cluster assembly"/>
    <property type="evidence" value="ECO:0007669"/>
    <property type="project" value="InterPro"/>
</dbReference>
<dbReference type="Pfam" id="PF01592">
    <property type="entry name" value="NifU_N"/>
    <property type="match status" value="1"/>
</dbReference>